<name>A0ABY6PNM2_9ACTN</name>
<accession>A0ABY6PNM2</accession>
<dbReference type="RefSeq" id="WP_265539912.1">
    <property type="nucleotide sequence ID" value="NZ_CP098740.1"/>
</dbReference>
<dbReference type="InterPro" id="IPR013783">
    <property type="entry name" value="Ig-like_fold"/>
</dbReference>
<keyword evidence="3" id="KW-1185">Reference proteome</keyword>
<gene>
    <name evidence="2" type="ORF">NEH16_06090</name>
</gene>
<dbReference type="Proteomes" id="UP001164963">
    <property type="component" value="Chromosome"/>
</dbReference>
<feature type="region of interest" description="Disordered" evidence="1">
    <location>
        <begin position="209"/>
        <end position="237"/>
    </location>
</feature>
<dbReference type="EMBL" id="CP098740">
    <property type="protein sequence ID" value="UZK53780.1"/>
    <property type="molecule type" value="Genomic_DNA"/>
</dbReference>
<protein>
    <submittedName>
        <fullName evidence="2">Uncharacterized protein</fullName>
    </submittedName>
</protein>
<sequence length="237" mass="24801">MNGRPGLAGVRPRHRTALRSTDGIGHVLLDWVPAPGTAGYVVHRSDHYEGPYAPLHTGPVLPPYADTRAEPGRGYWYRIAPRTPDGPRPPLPGPVRGCALAPASAPAGVRVRIDAGAPHRPAHLTGDGARALVTATATARDGTVEVRVVNAAADRPCAIPVPALGRRVTVEVAGLEPGARYRLRPAGDTGPEALAHTGPDGLVRTTLDLPMPGSRTLRLAPDRTRPHPAPAKEDPGP</sequence>
<dbReference type="Gene3D" id="2.60.40.10">
    <property type="entry name" value="Immunoglobulins"/>
    <property type="match status" value="1"/>
</dbReference>
<evidence type="ECO:0000313" key="3">
    <source>
        <dbReference type="Proteomes" id="UP001164963"/>
    </source>
</evidence>
<proteinExistence type="predicted"/>
<evidence type="ECO:0000256" key="1">
    <source>
        <dbReference type="SAM" id="MobiDB-lite"/>
    </source>
</evidence>
<organism evidence="2 3">
    <name type="scientific">Streptomyces drozdowiczii</name>
    <dbReference type="NCBI Taxonomy" id="202862"/>
    <lineage>
        <taxon>Bacteria</taxon>
        <taxon>Bacillati</taxon>
        <taxon>Actinomycetota</taxon>
        <taxon>Actinomycetes</taxon>
        <taxon>Kitasatosporales</taxon>
        <taxon>Streptomycetaceae</taxon>
        <taxon>Streptomyces</taxon>
    </lineage>
</organism>
<evidence type="ECO:0000313" key="2">
    <source>
        <dbReference type="EMBL" id="UZK53780.1"/>
    </source>
</evidence>
<feature type="compositionally biased region" description="Basic and acidic residues" evidence="1">
    <location>
        <begin position="220"/>
        <end position="237"/>
    </location>
</feature>
<reference evidence="2" key="1">
    <citation type="journal article" date="2022" name="Front. Microbiol.">
        <title>Mirubactin C rescues the lethal effect of cell wall biosynthesis mutations in Bacillus subtilis.</title>
        <authorList>
            <person name="Kepplinger B."/>
            <person name="Wen X."/>
            <person name="Tyler A.R."/>
            <person name="Kim B.Y."/>
            <person name="Brown J."/>
            <person name="Banks P."/>
            <person name="Dashti Y."/>
            <person name="Mackenzie E.S."/>
            <person name="Wills C."/>
            <person name="Kawai Y."/>
            <person name="Waldron K.J."/>
            <person name="Allenby N.E.E."/>
            <person name="Wu L.J."/>
            <person name="Hall M.J."/>
            <person name="Errington J."/>
        </authorList>
    </citation>
    <scope>NUCLEOTIDE SEQUENCE</scope>
    <source>
        <strain evidence="2">MDA8-470</strain>
    </source>
</reference>